<dbReference type="GO" id="GO:0016853">
    <property type="term" value="F:isomerase activity"/>
    <property type="evidence" value="ECO:0007669"/>
    <property type="project" value="UniProtKB-KW"/>
</dbReference>
<evidence type="ECO:0000313" key="7">
    <source>
        <dbReference type="EMBL" id="MEF2964245.1"/>
    </source>
</evidence>
<comment type="similarity">
    <text evidence="2">Belongs to the pseudouridine synthase RluA family.</text>
</comment>
<evidence type="ECO:0000256" key="1">
    <source>
        <dbReference type="ARBA" id="ARBA00000073"/>
    </source>
</evidence>
<evidence type="ECO:0000259" key="6">
    <source>
        <dbReference type="Pfam" id="PF00849"/>
    </source>
</evidence>
<dbReference type="InterPro" id="IPR050188">
    <property type="entry name" value="RluA_PseudoU_synthase"/>
</dbReference>
<sequence>MPSGQMHTSGIPSMAILYEDNHLLGIEKPVNVPTQEDASGDPDLLSLLKEDIKIRYQKPGNVYLGLVHRLDRPVGGAMIFAKTSKAASRLSDAVRTRRFEKSYVAIVRGKPPAQRGRLTDTLLKDERTNTVAVVPKGTPGGKDAVLDYRVLGTSAEEGLSLVQIKLHTGRSHQIRVQLSSLGCPLYGDQKYGAGVNKPGEQIALWSLYVGFPHPVSKEPVDLVSFPPRAYPWNLWDEGIYARVAEDCKSGTEEWL</sequence>
<keyword evidence="8" id="KW-1185">Reference proteome</keyword>
<gene>
    <name evidence="7" type="ORF">V3851_00255</name>
</gene>
<evidence type="ECO:0000256" key="2">
    <source>
        <dbReference type="ARBA" id="ARBA00010876"/>
    </source>
</evidence>
<accession>A0ABU7VLC9</accession>
<dbReference type="CDD" id="cd02869">
    <property type="entry name" value="PseudoU_synth_RluA_like"/>
    <property type="match status" value="1"/>
</dbReference>
<dbReference type="PANTHER" id="PTHR21600">
    <property type="entry name" value="MITOCHONDRIAL RNA PSEUDOURIDINE SYNTHASE"/>
    <property type="match status" value="1"/>
</dbReference>
<dbReference type="Pfam" id="PF00849">
    <property type="entry name" value="PseudoU_synth_2"/>
    <property type="match status" value="1"/>
</dbReference>
<name>A0ABU7VLC9_9BACL</name>
<comment type="catalytic activity">
    <reaction evidence="1">
        <text>a uridine in RNA = a pseudouridine in RNA</text>
        <dbReference type="Rhea" id="RHEA:48348"/>
        <dbReference type="Rhea" id="RHEA-COMP:12068"/>
        <dbReference type="Rhea" id="RHEA-COMP:12069"/>
        <dbReference type="ChEBI" id="CHEBI:65314"/>
        <dbReference type="ChEBI" id="CHEBI:65315"/>
    </reaction>
</comment>
<evidence type="ECO:0000256" key="5">
    <source>
        <dbReference type="ARBA" id="ARBA00033164"/>
    </source>
</evidence>
<evidence type="ECO:0000313" key="8">
    <source>
        <dbReference type="Proteomes" id="UP001306950"/>
    </source>
</evidence>
<organism evidence="7 8">
    <name type="scientific">Paenibacillus haidiansis</name>
    <dbReference type="NCBI Taxonomy" id="1574488"/>
    <lineage>
        <taxon>Bacteria</taxon>
        <taxon>Bacillati</taxon>
        <taxon>Bacillota</taxon>
        <taxon>Bacilli</taxon>
        <taxon>Bacillales</taxon>
        <taxon>Paenibacillaceae</taxon>
        <taxon>Paenibacillus</taxon>
    </lineage>
</organism>
<dbReference type="RefSeq" id="WP_331844491.1">
    <property type="nucleotide sequence ID" value="NZ_JAZHPZ010000001.1"/>
</dbReference>
<reference evidence="7 8" key="1">
    <citation type="submission" date="2024-02" db="EMBL/GenBank/DDBJ databases">
        <title>A nitrogen-fixing paenibacillus bacterium.</title>
        <authorList>
            <person name="Zhang W.L."/>
            <person name="Chen S.F."/>
        </authorList>
    </citation>
    <scope>NUCLEOTIDE SEQUENCE [LARGE SCALE GENOMIC DNA]</scope>
    <source>
        <strain evidence="7 8">M1</strain>
    </source>
</reference>
<dbReference type="InterPro" id="IPR020103">
    <property type="entry name" value="PsdUridine_synth_cat_dom_sf"/>
</dbReference>
<dbReference type="InterPro" id="IPR006145">
    <property type="entry name" value="PsdUridine_synth_RsuA/RluA"/>
</dbReference>
<comment type="caution">
    <text evidence="7">The sequence shown here is derived from an EMBL/GenBank/DDBJ whole genome shotgun (WGS) entry which is preliminary data.</text>
</comment>
<evidence type="ECO:0000256" key="3">
    <source>
        <dbReference type="ARBA" id="ARBA00023235"/>
    </source>
</evidence>
<proteinExistence type="inferred from homology"/>
<dbReference type="Proteomes" id="UP001306950">
    <property type="component" value="Unassembled WGS sequence"/>
</dbReference>
<keyword evidence="3 7" id="KW-0413">Isomerase</keyword>
<dbReference type="PANTHER" id="PTHR21600:SF83">
    <property type="entry name" value="PSEUDOURIDYLATE SYNTHASE RPUSD4, MITOCHONDRIAL"/>
    <property type="match status" value="1"/>
</dbReference>
<protein>
    <recommendedName>
        <fullName evidence="4">RNA pseudouridylate synthase</fullName>
    </recommendedName>
    <alternativeName>
        <fullName evidence="5">RNA-uridine isomerase</fullName>
    </alternativeName>
</protein>
<evidence type="ECO:0000256" key="4">
    <source>
        <dbReference type="ARBA" id="ARBA00031870"/>
    </source>
</evidence>
<feature type="domain" description="Pseudouridine synthase RsuA/RluA-like" evidence="6">
    <location>
        <begin position="23"/>
        <end position="180"/>
    </location>
</feature>
<dbReference type="Gene3D" id="3.30.2350.10">
    <property type="entry name" value="Pseudouridine synthase"/>
    <property type="match status" value="1"/>
</dbReference>
<dbReference type="SUPFAM" id="SSF55120">
    <property type="entry name" value="Pseudouridine synthase"/>
    <property type="match status" value="1"/>
</dbReference>
<dbReference type="EMBL" id="JAZHPZ010000001">
    <property type="protein sequence ID" value="MEF2964245.1"/>
    <property type="molecule type" value="Genomic_DNA"/>
</dbReference>